<evidence type="ECO:0000259" key="10">
    <source>
        <dbReference type="Pfam" id="PF23936"/>
    </source>
</evidence>
<evidence type="ECO:0000256" key="5">
    <source>
        <dbReference type="PIRNR" id="PIRNR017233"/>
    </source>
</evidence>
<comment type="pathway">
    <text evidence="1">tRNA modification; 5-methoxycarbonylmethyl-2-thiouridine-tRNA biosynthesis.</text>
</comment>
<accession>A0AAD5UH92</accession>
<evidence type="ECO:0000256" key="3">
    <source>
        <dbReference type="ARBA" id="ARBA00022490"/>
    </source>
</evidence>
<feature type="domain" description="ELP1 first N-terminal beta-propeller" evidence="6">
    <location>
        <begin position="35"/>
        <end position="329"/>
    </location>
</feature>
<dbReference type="GO" id="GO:0000049">
    <property type="term" value="F:tRNA binding"/>
    <property type="evidence" value="ECO:0007669"/>
    <property type="project" value="TreeGrafter"/>
</dbReference>
<dbReference type="Pfam" id="PF23925">
    <property type="entry name" value="A-sol_ELP1"/>
    <property type="match status" value="1"/>
</dbReference>
<dbReference type="InterPro" id="IPR056165">
    <property type="entry name" value="Beta-prop_ELP1_2nd"/>
</dbReference>
<dbReference type="EMBL" id="JADGKB010000063">
    <property type="protein sequence ID" value="KAJ3255625.1"/>
    <property type="molecule type" value="Genomic_DNA"/>
</dbReference>
<feature type="domain" description="ELP1 N-terminal second beta-propeller" evidence="7">
    <location>
        <begin position="375"/>
        <end position="635"/>
    </location>
</feature>
<sequence length="1266" mass="142996">MESLLLLNQKEFSTSCDVFTLNPDTGEIYYAKEDNGEVLISNNAGLVGSFLGSNIISFNYIIELDAICVGLRAGDIYLLQNGSAEQVGVVDAGILAMEWSPDSELVVIITEMGSLIEMTKDFQIVAEFPVEVDEYGEAVQVNVGWGKKETQFHGAIGKSAAKKTDNTTGLSNNDDLYPRISWRGDGNYFVVSTANAKESKRVLRVYNRDGNLQHTSENVANLEQSLSWRPSGNLIASTQVLPNKHDVVFFEKNGLRHGEFSLRNQDIVVYDLQWNSDSSILAIRMEYKEGDKLKHAVQFWGSSNYYWYLKYEIVLGSDERFIQLLWDSEMPLLIHGLTASIMFFTLDSKLFTFTFSREVLRGSLLSPENSGTVAVIDGANLLLTPFKTRNVPPPMSHSKIELTSNVKHVAYSYFAKECMAVLSENEITLYEDLTEASEKITKKATLRFVCINPQLDEIGSTMSADFATDEILILEFENSDIISISNVTLPQQNLAIGKLIHNPSLELLSFETLGGDIFQILSHESEWYTVRRTKLPQFCPWVEAARVGPNAEESQILYIGLTERNKLFANTDVLAIDCTSFALHNEFLIISTLEHVVKFLSVHKSAEEFNFPPKEEDSTGFNEKSRSIELGAKIVLTIPFHTHLVLQMPRGNLETIAPRALVLSSVRSSIEMKDYKTAFISCRRNRIDMNILVDHDVHQFISYIDEIVRQIKDPDFLNLLISGLRNEDITKTMYPAKSRPQPTEFDFKSKINTICDVIRSSLEKVDKDFYCFSILTTDAKKSPPALEDAMARILQIKVEQSVDSADTALKYLIFLVDVNKLFDVALGMYDFSLVLMVAQHSHKDPREYLPFLSNLQKMESNYQKFSIDDHLGKKVKALKHLAMCGDERFEELLKYIQKHDLYQNALFLYENGTPQYLTIVKAFATSLFDSRRFEESATLYTLAGDTENALSAYMLALKWKEALTAALALNYQIDSYAKELIEGLLEIRKHKEASTIYAEYLNDPVLSIETLVAGGYYTDAILLAQKTSHSHLVKKVIQPAILSHGNAFLQELKEIYETFEKQTIRLRQVRIEKTKKIEIQGEIDERLDNIDMFSDTASMATTQMTGNTARTGRTNYTFLTGMTGASTKTGKTGRARRKLARKRAAGKDIFFEDEFLMKALKSAVEKVNLLSSNYLLTLVDISLQLHTLISQGYMDLAKRIQLQFKAIMDLMKLHMNEIFNPPKLDPLNDIAARLTAALADDDPLKPAVITPPVLTSEAWWSDILEI</sequence>
<dbReference type="InterPro" id="IPR056167">
    <property type="entry name" value="A-sol_ELP1"/>
</dbReference>
<feature type="domain" description="ELP1 TPR" evidence="8">
    <location>
        <begin position="862"/>
        <end position="1020"/>
    </location>
</feature>
<feature type="domain" description="ELP1 alpha-solenoid" evidence="9">
    <location>
        <begin position="659"/>
        <end position="855"/>
    </location>
</feature>
<dbReference type="GO" id="GO:0002926">
    <property type="term" value="P:tRNA wobble base 5-methoxycarbonylmethyl-2-thiouridinylation"/>
    <property type="evidence" value="ECO:0007669"/>
    <property type="project" value="TreeGrafter"/>
</dbReference>
<dbReference type="Pfam" id="PF04762">
    <property type="entry name" value="Beta-prop_ELP1_1st"/>
    <property type="match status" value="1"/>
</dbReference>
<keyword evidence="4" id="KW-0819">tRNA processing</keyword>
<dbReference type="GO" id="GO:0005634">
    <property type="term" value="C:nucleus"/>
    <property type="evidence" value="ECO:0007669"/>
    <property type="project" value="UniProtKB-SubCell"/>
</dbReference>
<evidence type="ECO:0000259" key="7">
    <source>
        <dbReference type="Pfam" id="PF23797"/>
    </source>
</evidence>
<dbReference type="AlphaFoldDB" id="A0AAD5UH92"/>
<evidence type="ECO:0000256" key="1">
    <source>
        <dbReference type="ARBA" id="ARBA00005043"/>
    </source>
</evidence>
<keyword evidence="3 5" id="KW-0963">Cytoplasm</keyword>
<keyword evidence="12" id="KW-1185">Reference proteome</keyword>
<comment type="function">
    <text evidence="5">Component of the elongator complex which is required for multiple tRNA modifications, including mcm5U (5-methoxycarbonylmethyl uridine), mcm5s2U (5-methoxycarbonylmethyl-2-thiouridine), and ncm5U (5-carbamoylmethyl uridine). The elongator complex catalyzes formation of carboxymethyluridine in the wobble base at position 34 in tRNAs.</text>
</comment>
<dbReference type="Proteomes" id="UP001210925">
    <property type="component" value="Unassembled WGS sequence"/>
</dbReference>
<feature type="domain" description="ELP1 three-helical bundle" evidence="10">
    <location>
        <begin position="1035"/>
        <end position="1218"/>
    </location>
</feature>
<proteinExistence type="inferred from homology"/>
<comment type="similarity">
    <text evidence="2 5">Belongs to the ELP1/IKA1 family.</text>
</comment>
<evidence type="ECO:0000313" key="12">
    <source>
        <dbReference type="Proteomes" id="UP001210925"/>
    </source>
</evidence>
<evidence type="ECO:0000259" key="8">
    <source>
        <dbReference type="Pfam" id="PF23878"/>
    </source>
</evidence>
<keyword evidence="5" id="KW-0539">Nucleus</keyword>
<dbReference type="PIRSF" id="PIRSF017233">
    <property type="entry name" value="IKAP"/>
    <property type="match status" value="1"/>
</dbReference>
<comment type="caution">
    <text evidence="11">The sequence shown here is derived from an EMBL/GenBank/DDBJ whole genome shotgun (WGS) entry which is preliminary data.</text>
</comment>
<protein>
    <recommendedName>
        <fullName evidence="5">Elongator complex protein 1</fullName>
    </recommendedName>
</protein>
<dbReference type="Pfam" id="PF23797">
    <property type="entry name" value="Beta-prop_ELP1_2nd"/>
    <property type="match status" value="1"/>
</dbReference>
<evidence type="ECO:0000259" key="6">
    <source>
        <dbReference type="Pfam" id="PF04762"/>
    </source>
</evidence>
<dbReference type="InterPro" id="IPR056166">
    <property type="entry name" value="TPR_ELP1"/>
</dbReference>
<dbReference type="PANTHER" id="PTHR12747">
    <property type="entry name" value="ELONGATOR COMPLEX PROTEIN 1"/>
    <property type="match status" value="1"/>
</dbReference>
<evidence type="ECO:0000259" key="9">
    <source>
        <dbReference type="Pfam" id="PF23925"/>
    </source>
</evidence>
<dbReference type="SUPFAM" id="SSF69322">
    <property type="entry name" value="Tricorn protease domain 2"/>
    <property type="match status" value="1"/>
</dbReference>
<comment type="subcellular location">
    <subcellularLocation>
        <location evidence="5">Cytoplasm</location>
    </subcellularLocation>
    <subcellularLocation>
        <location evidence="5">Nucleus</location>
    </subcellularLocation>
</comment>
<dbReference type="InterPro" id="IPR056164">
    <property type="entry name" value="Beta-prop_ELP1_1st"/>
</dbReference>
<dbReference type="InterPro" id="IPR056169">
    <property type="entry name" value="HB_ELP1"/>
</dbReference>
<reference evidence="11" key="1">
    <citation type="submission" date="2020-05" db="EMBL/GenBank/DDBJ databases">
        <title>Phylogenomic resolution of chytrid fungi.</title>
        <authorList>
            <person name="Stajich J.E."/>
            <person name="Amses K."/>
            <person name="Simmons R."/>
            <person name="Seto K."/>
            <person name="Myers J."/>
            <person name="Bonds A."/>
            <person name="Quandt C.A."/>
            <person name="Barry K."/>
            <person name="Liu P."/>
            <person name="Grigoriev I."/>
            <person name="Longcore J.E."/>
            <person name="James T.Y."/>
        </authorList>
    </citation>
    <scope>NUCLEOTIDE SEQUENCE</scope>
    <source>
        <strain evidence="11">PLAUS21</strain>
    </source>
</reference>
<gene>
    <name evidence="11" type="ORF">HK103_006150</name>
</gene>
<evidence type="ECO:0000313" key="11">
    <source>
        <dbReference type="EMBL" id="KAJ3255625.1"/>
    </source>
</evidence>
<name>A0AAD5UH92_9FUNG</name>
<dbReference type="PANTHER" id="PTHR12747:SF0">
    <property type="entry name" value="ELONGATOR COMPLEX PROTEIN 1"/>
    <property type="match status" value="1"/>
</dbReference>
<organism evidence="11 12">
    <name type="scientific">Boothiomyces macroporosus</name>
    <dbReference type="NCBI Taxonomy" id="261099"/>
    <lineage>
        <taxon>Eukaryota</taxon>
        <taxon>Fungi</taxon>
        <taxon>Fungi incertae sedis</taxon>
        <taxon>Chytridiomycota</taxon>
        <taxon>Chytridiomycota incertae sedis</taxon>
        <taxon>Chytridiomycetes</taxon>
        <taxon>Rhizophydiales</taxon>
        <taxon>Terramycetaceae</taxon>
        <taxon>Boothiomyces</taxon>
    </lineage>
</organism>
<dbReference type="GO" id="GO:0033588">
    <property type="term" value="C:elongator holoenzyme complex"/>
    <property type="evidence" value="ECO:0007669"/>
    <property type="project" value="InterPro"/>
</dbReference>
<dbReference type="InterPro" id="IPR006849">
    <property type="entry name" value="Elp1"/>
</dbReference>
<dbReference type="GO" id="GO:0005829">
    <property type="term" value="C:cytosol"/>
    <property type="evidence" value="ECO:0007669"/>
    <property type="project" value="TreeGrafter"/>
</dbReference>
<evidence type="ECO:0000256" key="4">
    <source>
        <dbReference type="ARBA" id="ARBA00022694"/>
    </source>
</evidence>
<dbReference type="Pfam" id="PF23878">
    <property type="entry name" value="TPR_ELP1"/>
    <property type="match status" value="1"/>
</dbReference>
<evidence type="ECO:0000256" key="2">
    <source>
        <dbReference type="ARBA" id="ARBA00006086"/>
    </source>
</evidence>
<dbReference type="Pfam" id="PF23936">
    <property type="entry name" value="HB_ELP1"/>
    <property type="match status" value="1"/>
</dbReference>